<dbReference type="PANTHER" id="PTHR35174:SF3">
    <property type="entry name" value="BLL7171 PROTEIN"/>
    <property type="match status" value="1"/>
</dbReference>
<reference evidence="4" key="1">
    <citation type="journal article" date="2019" name="Int. J. Syst. Evol. Microbiol.">
        <title>The Global Catalogue of Microorganisms (GCM) 10K type strain sequencing project: providing services to taxonomists for standard genome sequencing and annotation.</title>
        <authorList>
            <consortium name="The Broad Institute Genomics Platform"/>
            <consortium name="The Broad Institute Genome Sequencing Center for Infectious Disease"/>
            <person name="Wu L."/>
            <person name="Ma J."/>
        </authorList>
    </citation>
    <scope>NUCLEOTIDE SEQUENCE [LARGE SCALE GENOMIC DNA]</scope>
    <source>
        <strain evidence="4">JCM 12165</strain>
    </source>
</reference>
<evidence type="ECO:0000256" key="1">
    <source>
        <dbReference type="ARBA" id="ARBA00007689"/>
    </source>
</evidence>
<feature type="domain" description="YCII-related" evidence="2">
    <location>
        <begin position="1"/>
        <end position="104"/>
    </location>
</feature>
<protein>
    <submittedName>
        <fullName evidence="3">YciI family protein</fullName>
    </submittedName>
</protein>
<proteinExistence type="inferred from homology"/>
<dbReference type="Gene3D" id="3.30.70.1060">
    <property type="entry name" value="Dimeric alpha+beta barrel"/>
    <property type="match status" value="1"/>
</dbReference>
<dbReference type="SUPFAM" id="SSF54909">
    <property type="entry name" value="Dimeric alpha+beta barrel"/>
    <property type="match status" value="1"/>
</dbReference>
<evidence type="ECO:0000259" key="2">
    <source>
        <dbReference type="Pfam" id="PF03795"/>
    </source>
</evidence>
<dbReference type="InterPro" id="IPR011008">
    <property type="entry name" value="Dimeric_a/b-barrel"/>
</dbReference>
<dbReference type="EMBL" id="JBHUCP010000043">
    <property type="protein sequence ID" value="MFD1534733.1"/>
    <property type="molecule type" value="Genomic_DNA"/>
</dbReference>
<gene>
    <name evidence="3" type="ORF">ACFSCY_35475</name>
</gene>
<evidence type="ECO:0000313" key="4">
    <source>
        <dbReference type="Proteomes" id="UP001597145"/>
    </source>
</evidence>
<dbReference type="PANTHER" id="PTHR35174">
    <property type="entry name" value="BLL7171 PROTEIN-RELATED"/>
    <property type="match status" value="1"/>
</dbReference>
<comment type="similarity">
    <text evidence="1">Belongs to the YciI family.</text>
</comment>
<dbReference type="Proteomes" id="UP001597145">
    <property type="component" value="Unassembled WGS sequence"/>
</dbReference>
<comment type="caution">
    <text evidence="3">The sequence shown here is derived from an EMBL/GenBank/DDBJ whole genome shotgun (WGS) entry which is preliminary data.</text>
</comment>
<dbReference type="Pfam" id="PF03795">
    <property type="entry name" value="YCII"/>
    <property type="match status" value="1"/>
</dbReference>
<organism evidence="3 4">
    <name type="scientific">Pseudonocardia aurantiaca</name>
    <dbReference type="NCBI Taxonomy" id="75290"/>
    <lineage>
        <taxon>Bacteria</taxon>
        <taxon>Bacillati</taxon>
        <taxon>Actinomycetota</taxon>
        <taxon>Actinomycetes</taxon>
        <taxon>Pseudonocardiales</taxon>
        <taxon>Pseudonocardiaceae</taxon>
        <taxon>Pseudonocardia</taxon>
    </lineage>
</organism>
<name>A0ABW4FX65_9PSEU</name>
<evidence type="ECO:0000313" key="3">
    <source>
        <dbReference type="EMBL" id="MFD1534733.1"/>
    </source>
</evidence>
<keyword evidence="4" id="KW-1185">Reference proteome</keyword>
<dbReference type="InterPro" id="IPR005545">
    <property type="entry name" value="YCII"/>
</dbReference>
<dbReference type="RefSeq" id="WP_343975725.1">
    <property type="nucleotide sequence ID" value="NZ_BAAAJG010000008.1"/>
</dbReference>
<accession>A0ABW4FX65</accession>
<sequence>MKYLLLMYSGPVGRADDLTREVALLEVAESGEWLDGGPIADAGLTRTVRVRDGVAASSPGPFRTGPAQLAGYWVVDCEDVERAVELAARLPEAATAAVEVRPLMGPSGMEM</sequence>